<accession>A0ACA9PEM4</accession>
<evidence type="ECO:0000313" key="1">
    <source>
        <dbReference type="EMBL" id="CAG8702385.1"/>
    </source>
</evidence>
<name>A0ACA9PEM4_9GLOM</name>
<comment type="caution">
    <text evidence="1">The sequence shown here is derived from an EMBL/GenBank/DDBJ whole genome shotgun (WGS) entry which is preliminary data.</text>
</comment>
<feature type="non-terminal residue" evidence="1">
    <location>
        <position position="192"/>
    </location>
</feature>
<sequence>MLQQIEAGYRAEDLKMDVLQAIRYTIQAWKEVTNDTIRNCWRHTNILPKSFNADLRNLSENINQNVESEINDLITMIENLNFSDPMQVEEFLNIPDENLAYEIPDDELAIAELVEIFKNSDTVEDLDEVDEMDDSLEVPIVSADSALEGLETAYMYLLQQENTSEQLKLVDKIKKTIKEKKINAMKQSKINR</sequence>
<proteinExistence type="predicted"/>
<dbReference type="EMBL" id="CAJVPW010023778">
    <property type="protein sequence ID" value="CAG8702385.1"/>
    <property type="molecule type" value="Genomic_DNA"/>
</dbReference>
<gene>
    <name evidence="1" type="ORF">SPELUC_LOCUS11342</name>
</gene>
<keyword evidence="2" id="KW-1185">Reference proteome</keyword>
<evidence type="ECO:0000313" key="2">
    <source>
        <dbReference type="Proteomes" id="UP000789366"/>
    </source>
</evidence>
<protein>
    <submittedName>
        <fullName evidence="1">16426_t:CDS:1</fullName>
    </submittedName>
</protein>
<organism evidence="1 2">
    <name type="scientific">Cetraspora pellucida</name>
    <dbReference type="NCBI Taxonomy" id="1433469"/>
    <lineage>
        <taxon>Eukaryota</taxon>
        <taxon>Fungi</taxon>
        <taxon>Fungi incertae sedis</taxon>
        <taxon>Mucoromycota</taxon>
        <taxon>Glomeromycotina</taxon>
        <taxon>Glomeromycetes</taxon>
        <taxon>Diversisporales</taxon>
        <taxon>Gigasporaceae</taxon>
        <taxon>Cetraspora</taxon>
    </lineage>
</organism>
<reference evidence="1" key="1">
    <citation type="submission" date="2021-06" db="EMBL/GenBank/DDBJ databases">
        <authorList>
            <person name="Kallberg Y."/>
            <person name="Tangrot J."/>
            <person name="Rosling A."/>
        </authorList>
    </citation>
    <scope>NUCLEOTIDE SEQUENCE</scope>
    <source>
        <strain evidence="1">28 12/20/2015</strain>
    </source>
</reference>
<dbReference type="Proteomes" id="UP000789366">
    <property type="component" value="Unassembled WGS sequence"/>
</dbReference>